<evidence type="ECO:0000313" key="4">
    <source>
        <dbReference type="Proteomes" id="UP001164020"/>
    </source>
</evidence>
<evidence type="ECO:0000256" key="2">
    <source>
        <dbReference type="SAM" id="SignalP"/>
    </source>
</evidence>
<keyword evidence="2" id="KW-0732">Signal</keyword>
<evidence type="ECO:0000313" key="3">
    <source>
        <dbReference type="EMBL" id="WAP70322.1"/>
    </source>
</evidence>
<evidence type="ECO:0000256" key="1">
    <source>
        <dbReference type="SAM" id="MobiDB-lite"/>
    </source>
</evidence>
<name>A0ABY7C3Y9_9HYPH</name>
<dbReference type="EMBL" id="CP114029">
    <property type="protein sequence ID" value="WAP70322.1"/>
    <property type="molecule type" value="Genomic_DNA"/>
</dbReference>
<dbReference type="Proteomes" id="UP001164020">
    <property type="component" value="Chromosome"/>
</dbReference>
<accession>A0ABY7C3Y9</accession>
<protein>
    <recommendedName>
        <fullName evidence="5">DUF4148 domain-containing protein</fullName>
    </recommendedName>
</protein>
<gene>
    <name evidence="3" type="ORF">OH818_09675</name>
</gene>
<feature type="region of interest" description="Disordered" evidence="1">
    <location>
        <begin position="32"/>
        <end position="62"/>
    </location>
</feature>
<reference evidence="3" key="1">
    <citation type="submission" date="2022-12" db="EMBL/GenBank/DDBJ databases">
        <title>Jiella pelagia sp. nov., isolated from phosphonate enriched culture of Northwest Pacific surface seawater.</title>
        <authorList>
            <person name="Shin D.Y."/>
            <person name="Hwang C.Y."/>
        </authorList>
    </citation>
    <scope>NUCLEOTIDE SEQUENCE</scope>
    <source>
        <strain evidence="3">HL-NP1</strain>
    </source>
</reference>
<sequence length="105" mass="10677">MKTFSALSAAILAAGLIAGPSLASAAPLHVTGAPYNDDVDPQNLAPIANQPTPRDPMIPGSNTSQELYEAQVRETVSASTGEGFSRAERQVAPSGILVPGSGADF</sequence>
<evidence type="ECO:0008006" key="5">
    <source>
        <dbReference type="Google" id="ProtNLM"/>
    </source>
</evidence>
<keyword evidence="4" id="KW-1185">Reference proteome</keyword>
<feature type="chain" id="PRO_5046133298" description="DUF4148 domain-containing protein" evidence="2">
    <location>
        <begin position="26"/>
        <end position="105"/>
    </location>
</feature>
<feature type="signal peptide" evidence="2">
    <location>
        <begin position="1"/>
        <end position="25"/>
    </location>
</feature>
<proteinExistence type="predicted"/>
<organism evidence="3 4">
    <name type="scientific">Jiella pelagia</name>
    <dbReference type="NCBI Taxonomy" id="2986949"/>
    <lineage>
        <taxon>Bacteria</taxon>
        <taxon>Pseudomonadati</taxon>
        <taxon>Pseudomonadota</taxon>
        <taxon>Alphaproteobacteria</taxon>
        <taxon>Hyphomicrobiales</taxon>
        <taxon>Aurantimonadaceae</taxon>
        <taxon>Jiella</taxon>
    </lineage>
</organism>
<dbReference type="RefSeq" id="WP_268882792.1">
    <property type="nucleotide sequence ID" value="NZ_CP114029.1"/>
</dbReference>